<sequence length="116" mass="12965">MVSIAYVVIDCYDAQNLAEFWGAVLHAPVFHDADEYVVLDSSPRMSFQNVPEPTPGKNRMHVDIQTDDLISDTERILALGATMVEQVRMNGGRWNVLADPEGNHFCLAGPFDHEHP</sequence>
<gene>
    <name evidence="2" type="ORF">AUCHE_08_01800</name>
</gene>
<proteinExistence type="predicted"/>
<dbReference type="PANTHER" id="PTHR35908:SF1">
    <property type="entry name" value="CONSERVED PROTEIN"/>
    <property type="match status" value="1"/>
</dbReference>
<dbReference type="InterPro" id="IPR041581">
    <property type="entry name" value="Glyoxalase_6"/>
</dbReference>
<dbReference type="InterPro" id="IPR029068">
    <property type="entry name" value="Glyas_Bleomycin-R_OHBP_Dase"/>
</dbReference>
<dbReference type="InterPro" id="IPR037523">
    <property type="entry name" value="VOC_core"/>
</dbReference>
<evidence type="ECO:0000313" key="2">
    <source>
        <dbReference type="EMBL" id="GAB77937.1"/>
    </source>
</evidence>
<feature type="domain" description="VOC" evidence="1">
    <location>
        <begin position="3"/>
        <end position="110"/>
    </location>
</feature>
<organism evidence="2 3">
    <name type="scientific">Austwickia chelonae NBRC 105200</name>
    <dbReference type="NCBI Taxonomy" id="1184607"/>
    <lineage>
        <taxon>Bacteria</taxon>
        <taxon>Bacillati</taxon>
        <taxon>Actinomycetota</taxon>
        <taxon>Actinomycetes</taxon>
        <taxon>Micrococcales</taxon>
        <taxon>Dermatophilaceae</taxon>
        <taxon>Austwickia</taxon>
    </lineage>
</organism>
<name>K6W7W9_9MICO</name>
<dbReference type="EMBL" id="BAGZ01000008">
    <property type="protein sequence ID" value="GAB77937.1"/>
    <property type="molecule type" value="Genomic_DNA"/>
</dbReference>
<dbReference type="SUPFAM" id="SSF54593">
    <property type="entry name" value="Glyoxalase/Bleomycin resistance protein/Dihydroxybiphenyl dioxygenase"/>
    <property type="match status" value="1"/>
</dbReference>
<dbReference type="PANTHER" id="PTHR35908">
    <property type="entry name" value="HYPOTHETICAL FUSION PROTEIN"/>
    <property type="match status" value="1"/>
</dbReference>
<dbReference type="Pfam" id="PF18029">
    <property type="entry name" value="Glyoxalase_6"/>
    <property type="match status" value="1"/>
</dbReference>
<evidence type="ECO:0000259" key="1">
    <source>
        <dbReference type="PROSITE" id="PS51819"/>
    </source>
</evidence>
<keyword evidence="3" id="KW-1185">Reference proteome</keyword>
<dbReference type="OrthoDB" id="5524593at2"/>
<comment type="caution">
    <text evidence="2">The sequence shown here is derived from an EMBL/GenBank/DDBJ whole genome shotgun (WGS) entry which is preliminary data.</text>
</comment>
<dbReference type="CDD" id="cd06587">
    <property type="entry name" value="VOC"/>
    <property type="match status" value="1"/>
</dbReference>
<dbReference type="STRING" id="100225.SAMN05421595_0448"/>
<dbReference type="AlphaFoldDB" id="K6W7W9"/>
<protein>
    <recommendedName>
        <fullName evidence="1">VOC domain-containing protein</fullName>
    </recommendedName>
</protein>
<accession>K6W7W9</accession>
<dbReference type="Proteomes" id="UP000008495">
    <property type="component" value="Unassembled WGS sequence"/>
</dbReference>
<dbReference type="eggNOG" id="COG0346">
    <property type="taxonomic scope" value="Bacteria"/>
</dbReference>
<dbReference type="PROSITE" id="PS51819">
    <property type="entry name" value="VOC"/>
    <property type="match status" value="1"/>
</dbReference>
<dbReference type="RefSeq" id="WP_006502689.1">
    <property type="nucleotide sequence ID" value="NZ_BAGZ01000008.1"/>
</dbReference>
<evidence type="ECO:0000313" key="3">
    <source>
        <dbReference type="Proteomes" id="UP000008495"/>
    </source>
</evidence>
<reference evidence="2 3" key="1">
    <citation type="submission" date="2012-08" db="EMBL/GenBank/DDBJ databases">
        <title>Whole genome shotgun sequence of Austwickia chelonae NBRC 105200.</title>
        <authorList>
            <person name="Yoshida I."/>
            <person name="Hosoyama A."/>
            <person name="Tsuchikane K."/>
            <person name="Katsumata H."/>
            <person name="Ando Y."/>
            <person name="Ohji S."/>
            <person name="Hamada M."/>
            <person name="Tamura T."/>
            <person name="Yamazoe A."/>
            <person name="Yamazaki S."/>
            <person name="Fujita N."/>
        </authorList>
    </citation>
    <scope>NUCLEOTIDE SEQUENCE [LARGE SCALE GENOMIC DNA]</scope>
    <source>
        <strain evidence="2 3">NBRC 105200</strain>
    </source>
</reference>
<dbReference type="Gene3D" id="3.10.180.10">
    <property type="entry name" value="2,3-Dihydroxybiphenyl 1,2-Dioxygenase, domain 1"/>
    <property type="match status" value="1"/>
</dbReference>